<comment type="caution">
    <text evidence="2">The sequence shown here is derived from an EMBL/GenBank/DDBJ whole genome shotgun (WGS) entry which is preliminary data.</text>
</comment>
<protein>
    <submittedName>
        <fullName evidence="2">Uncharacterized protein</fullName>
    </submittedName>
</protein>
<dbReference type="OrthoDB" id="4743586at2759"/>
<evidence type="ECO:0000313" key="2">
    <source>
        <dbReference type="EMBL" id="TGJ84692.1"/>
    </source>
</evidence>
<dbReference type="Proteomes" id="UP000297716">
    <property type="component" value="Unassembled WGS sequence"/>
</dbReference>
<keyword evidence="3" id="KW-1185">Reference proteome</keyword>
<organism evidence="2 3">
    <name type="scientific">Xylaria hypoxylon</name>
    <dbReference type="NCBI Taxonomy" id="37992"/>
    <lineage>
        <taxon>Eukaryota</taxon>
        <taxon>Fungi</taxon>
        <taxon>Dikarya</taxon>
        <taxon>Ascomycota</taxon>
        <taxon>Pezizomycotina</taxon>
        <taxon>Sordariomycetes</taxon>
        <taxon>Xylariomycetidae</taxon>
        <taxon>Xylariales</taxon>
        <taxon>Xylariaceae</taxon>
        <taxon>Xylaria</taxon>
    </lineage>
</organism>
<dbReference type="AlphaFoldDB" id="A0A4Z0Z844"/>
<proteinExistence type="predicted"/>
<evidence type="ECO:0000313" key="3">
    <source>
        <dbReference type="Proteomes" id="UP000297716"/>
    </source>
</evidence>
<dbReference type="STRING" id="37992.A0A4Z0Z844"/>
<sequence length="97" mass="11205">MPLDENYNDEDNISTAKEFRPPSEWNQVVSGSSNGHFRITRPPHNIGLGWGDWDLYRKWESYGRRVTPDMVEKGDWVNQISSFNFASANNSNSITRI</sequence>
<name>A0A4Z0Z844_9PEZI</name>
<gene>
    <name evidence="2" type="ORF">E0Z10_g4073</name>
</gene>
<feature type="region of interest" description="Disordered" evidence="1">
    <location>
        <begin position="1"/>
        <end position="25"/>
    </location>
</feature>
<feature type="compositionally biased region" description="Acidic residues" evidence="1">
    <location>
        <begin position="1"/>
        <end position="12"/>
    </location>
</feature>
<evidence type="ECO:0000256" key="1">
    <source>
        <dbReference type="SAM" id="MobiDB-lite"/>
    </source>
</evidence>
<accession>A0A4Z0Z844</accession>
<reference evidence="2 3" key="1">
    <citation type="submission" date="2019-03" db="EMBL/GenBank/DDBJ databases">
        <title>Draft genome sequence of Xylaria hypoxylon DSM 108379, a ubiquitous saprotrophic-parasitic fungi on hardwood.</title>
        <authorList>
            <person name="Buettner E."/>
            <person name="Leonhardt S."/>
            <person name="Gebauer A.M."/>
            <person name="Liers C."/>
            <person name="Hofrichter M."/>
            <person name="Kellner H."/>
        </authorList>
    </citation>
    <scope>NUCLEOTIDE SEQUENCE [LARGE SCALE GENOMIC DNA]</scope>
    <source>
        <strain evidence="2 3">DSM 108379</strain>
    </source>
</reference>
<dbReference type="EMBL" id="SKBN01000061">
    <property type="protein sequence ID" value="TGJ84692.1"/>
    <property type="molecule type" value="Genomic_DNA"/>
</dbReference>